<dbReference type="Gene3D" id="3.30.420.40">
    <property type="match status" value="1"/>
</dbReference>
<sequence length="117" mass="12745">MPVAPPTGIPDDWDWDRLEPVLSDWLDTVGAALAVVIFNTTMVLECKLAIIDGLMPAKVVKRLVAKVTEELQKLQEGPFAAPQVFQGHLGGTAPSIGAAELPLYRRYFSRNIGDLTT</sequence>
<dbReference type="SUPFAM" id="SSF53067">
    <property type="entry name" value="Actin-like ATPase domain"/>
    <property type="match status" value="1"/>
</dbReference>
<dbReference type="InterPro" id="IPR043129">
    <property type="entry name" value="ATPase_NBD"/>
</dbReference>
<keyword evidence="2" id="KW-1185">Reference proteome</keyword>
<accession>A0ABY7YKS0</accession>
<dbReference type="Proteomes" id="UP001220530">
    <property type="component" value="Chromosome"/>
</dbReference>
<dbReference type="RefSeq" id="WP_282218305.1">
    <property type="nucleotide sequence ID" value="NZ_CP118246.1"/>
</dbReference>
<protein>
    <submittedName>
        <fullName evidence="1">Uncharacterized protein</fullName>
    </submittedName>
</protein>
<evidence type="ECO:0000313" key="2">
    <source>
        <dbReference type="Proteomes" id="UP001220530"/>
    </source>
</evidence>
<dbReference type="EMBL" id="CP118246">
    <property type="protein sequence ID" value="WDR01896.1"/>
    <property type="molecule type" value="Genomic_DNA"/>
</dbReference>
<gene>
    <name evidence="1" type="ORF">PSQ19_14445</name>
</gene>
<proteinExistence type="predicted"/>
<name>A0ABY7YKS0_9HYPH</name>
<organism evidence="1 2">
    <name type="scientific">Devosia algicola</name>
    <dbReference type="NCBI Taxonomy" id="3026418"/>
    <lineage>
        <taxon>Bacteria</taxon>
        <taxon>Pseudomonadati</taxon>
        <taxon>Pseudomonadota</taxon>
        <taxon>Alphaproteobacteria</taxon>
        <taxon>Hyphomicrobiales</taxon>
        <taxon>Devosiaceae</taxon>
        <taxon>Devosia</taxon>
    </lineage>
</organism>
<reference evidence="1 2" key="1">
    <citation type="submission" date="2023-02" db="EMBL/GenBank/DDBJ databases">
        <title>Devosia algicola sp. nov., isolated from the phycosphere of marine algae.</title>
        <authorList>
            <person name="Kim J.M."/>
            <person name="Lee J.K."/>
            <person name="Choi B.J."/>
            <person name="Bayburt H."/>
            <person name="Jeon C.O."/>
        </authorList>
    </citation>
    <scope>NUCLEOTIDE SEQUENCE [LARGE SCALE GENOMIC DNA]</scope>
    <source>
        <strain evidence="1 2">G20-9</strain>
    </source>
</reference>
<evidence type="ECO:0000313" key="1">
    <source>
        <dbReference type="EMBL" id="WDR01896.1"/>
    </source>
</evidence>